<evidence type="ECO:0000256" key="1">
    <source>
        <dbReference type="SAM" id="MobiDB-lite"/>
    </source>
</evidence>
<evidence type="ECO:0000313" key="3">
    <source>
        <dbReference type="Proteomes" id="UP000824120"/>
    </source>
</evidence>
<proteinExistence type="predicted"/>
<organism evidence="2 3">
    <name type="scientific">Solanum commersonii</name>
    <name type="common">Commerson's wild potato</name>
    <name type="synonym">Commerson's nightshade</name>
    <dbReference type="NCBI Taxonomy" id="4109"/>
    <lineage>
        <taxon>Eukaryota</taxon>
        <taxon>Viridiplantae</taxon>
        <taxon>Streptophyta</taxon>
        <taxon>Embryophyta</taxon>
        <taxon>Tracheophyta</taxon>
        <taxon>Spermatophyta</taxon>
        <taxon>Magnoliopsida</taxon>
        <taxon>eudicotyledons</taxon>
        <taxon>Gunneridae</taxon>
        <taxon>Pentapetalae</taxon>
        <taxon>asterids</taxon>
        <taxon>lamiids</taxon>
        <taxon>Solanales</taxon>
        <taxon>Solanaceae</taxon>
        <taxon>Solanoideae</taxon>
        <taxon>Solaneae</taxon>
        <taxon>Solanum</taxon>
    </lineage>
</organism>
<accession>A0A9J5WF75</accession>
<dbReference type="EMBL" id="JACXVP010000011">
    <property type="protein sequence ID" value="KAG5574411.1"/>
    <property type="molecule type" value="Genomic_DNA"/>
</dbReference>
<evidence type="ECO:0000313" key="2">
    <source>
        <dbReference type="EMBL" id="KAG5574411.1"/>
    </source>
</evidence>
<name>A0A9J5WF75_SOLCO</name>
<feature type="region of interest" description="Disordered" evidence="1">
    <location>
        <begin position="66"/>
        <end position="91"/>
    </location>
</feature>
<gene>
    <name evidence="2" type="ORF">H5410_054545</name>
</gene>
<sequence length="115" mass="13164">MAYVLRAETLQNRAAFNFLRLQNTSSSLFDYLSTHIMLAAHGHIYFCSCNQLRSRLPCLPQGERSTFTTKFTSGKRGNTTKAKSDNDMRTSESLKYLSRSSKFKQHFKTQKLASL</sequence>
<protein>
    <submittedName>
        <fullName evidence="2">Uncharacterized protein</fullName>
    </submittedName>
</protein>
<reference evidence="2 3" key="1">
    <citation type="submission" date="2020-09" db="EMBL/GenBank/DDBJ databases">
        <title>De no assembly of potato wild relative species, Solanum commersonii.</title>
        <authorList>
            <person name="Cho K."/>
        </authorList>
    </citation>
    <scope>NUCLEOTIDE SEQUENCE [LARGE SCALE GENOMIC DNA]</scope>
    <source>
        <strain evidence="2">LZ3.2</strain>
        <tissue evidence="2">Leaf</tissue>
    </source>
</reference>
<keyword evidence="3" id="KW-1185">Reference proteome</keyword>
<comment type="caution">
    <text evidence="2">The sequence shown here is derived from an EMBL/GenBank/DDBJ whole genome shotgun (WGS) entry which is preliminary data.</text>
</comment>
<feature type="compositionally biased region" description="Basic and acidic residues" evidence="1">
    <location>
        <begin position="82"/>
        <end position="91"/>
    </location>
</feature>
<dbReference type="AlphaFoldDB" id="A0A9J5WF75"/>
<feature type="compositionally biased region" description="Polar residues" evidence="1">
    <location>
        <begin position="66"/>
        <end position="81"/>
    </location>
</feature>
<dbReference type="Proteomes" id="UP000824120">
    <property type="component" value="Chromosome 11"/>
</dbReference>